<accession>X1SZT2</accession>
<organism evidence="1">
    <name type="scientific">marine sediment metagenome</name>
    <dbReference type="NCBI Taxonomy" id="412755"/>
    <lineage>
        <taxon>unclassified sequences</taxon>
        <taxon>metagenomes</taxon>
        <taxon>ecological metagenomes</taxon>
    </lineage>
</organism>
<protein>
    <submittedName>
        <fullName evidence="1">Uncharacterized protein</fullName>
    </submittedName>
</protein>
<dbReference type="AlphaFoldDB" id="X1SZT2"/>
<comment type="caution">
    <text evidence="1">The sequence shown here is derived from an EMBL/GenBank/DDBJ whole genome shotgun (WGS) entry which is preliminary data.</text>
</comment>
<sequence length="43" mass="4922">MVKQKGEIIKHIVLIYEVKSMLPIYAASRYGLYFTIKYATGAL</sequence>
<feature type="non-terminal residue" evidence="1">
    <location>
        <position position="43"/>
    </location>
</feature>
<dbReference type="EMBL" id="BARW01018402">
    <property type="protein sequence ID" value="GAI98557.1"/>
    <property type="molecule type" value="Genomic_DNA"/>
</dbReference>
<reference evidence="1" key="1">
    <citation type="journal article" date="2014" name="Front. Microbiol.">
        <title>High frequency of phylogenetically diverse reductive dehalogenase-homologous genes in deep subseafloor sedimentary metagenomes.</title>
        <authorList>
            <person name="Kawai M."/>
            <person name="Futagami T."/>
            <person name="Toyoda A."/>
            <person name="Takaki Y."/>
            <person name="Nishi S."/>
            <person name="Hori S."/>
            <person name="Arai W."/>
            <person name="Tsubouchi T."/>
            <person name="Morono Y."/>
            <person name="Uchiyama I."/>
            <person name="Ito T."/>
            <person name="Fujiyama A."/>
            <person name="Inagaki F."/>
            <person name="Takami H."/>
        </authorList>
    </citation>
    <scope>NUCLEOTIDE SEQUENCE</scope>
    <source>
        <strain evidence="1">Expedition CK06-06</strain>
    </source>
</reference>
<proteinExistence type="predicted"/>
<name>X1SZT2_9ZZZZ</name>
<evidence type="ECO:0000313" key="1">
    <source>
        <dbReference type="EMBL" id="GAI98557.1"/>
    </source>
</evidence>
<gene>
    <name evidence="1" type="ORF">S12H4_31514</name>
</gene>